<reference evidence="1" key="1">
    <citation type="thesis" date="2020" institute="ProQuest LLC" country="789 East Eisenhower Parkway, Ann Arbor, MI, USA">
        <title>Comparative Genomics and Chromosome Evolution.</title>
        <authorList>
            <person name="Mudd A.B."/>
        </authorList>
    </citation>
    <scope>NUCLEOTIDE SEQUENCE</scope>
    <source>
        <strain evidence="1">Female2</strain>
        <tissue evidence="1">Blood</tissue>
    </source>
</reference>
<proteinExistence type="predicted"/>
<dbReference type="EMBL" id="JAACNH010000007">
    <property type="protein sequence ID" value="KAG8436431.1"/>
    <property type="molecule type" value="Genomic_DNA"/>
</dbReference>
<sequence length="98" mass="10596">MAHSVQSVGHILGFNSRGIKRESDQLFHLGTSGVSDIGVKRQRGEVEQQEAGSSVSVLMSHVYQGFPQSQQGGQIYGCDCLKKRNVPSQTLMPIVPAV</sequence>
<keyword evidence="2" id="KW-1185">Reference proteome</keyword>
<protein>
    <submittedName>
        <fullName evidence="1">Uncharacterized protein</fullName>
    </submittedName>
</protein>
<name>A0A8T2J171_9PIPI</name>
<comment type="caution">
    <text evidence="1">The sequence shown here is derived from an EMBL/GenBank/DDBJ whole genome shotgun (WGS) entry which is preliminary data.</text>
</comment>
<dbReference type="Proteomes" id="UP000812440">
    <property type="component" value="Chromosome 4"/>
</dbReference>
<evidence type="ECO:0000313" key="1">
    <source>
        <dbReference type="EMBL" id="KAG8436431.1"/>
    </source>
</evidence>
<accession>A0A8T2J171</accession>
<evidence type="ECO:0000313" key="2">
    <source>
        <dbReference type="Proteomes" id="UP000812440"/>
    </source>
</evidence>
<dbReference type="AlphaFoldDB" id="A0A8T2J171"/>
<gene>
    <name evidence="1" type="ORF">GDO86_007506</name>
</gene>
<organism evidence="1 2">
    <name type="scientific">Hymenochirus boettgeri</name>
    <name type="common">Congo dwarf clawed frog</name>
    <dbReference type="NCBI Taxonomy" id="247094"/>
    <lineage>
        <taxon>Eukaryota</taxon>
        <taxon>Metazoa</taxon>
        <taxon>Chordata</taxon>
        <taxon>Craniata</taxon>
        <taxon>Vertebrata</taxon>
        <taxon>Euteleostomi</taxon>
        <taxon>Amphibia</taxon>
        <taxon>Batrachia</taxon>
        <taxon>Anura</taxon>
        <taxon>Pipoidea</taxon>
        <taxon>Pipidae</taxon>
        <taxon>Pipinae</taxon>
        <taxon>Hymenochirus</taxon>
    </lineage>
</organism>